<feature type="region of interest" description="Disordered" evidence="4">
    <location>
        <begin position="721"/>
        <end position="810"/>
    </location>
</feature>
<feature type="region of interest" description="Disordered" evidence="4">
    <location>
        <begin position="174"/>
        <end position="194"/>
    </location>
</feature>
<feature type="compositionally biased region" description="Basic and acidic residues" evidence="4">
    <location>
        <begin position="970"/>
        <end position="983"/>
    </location>
</feature>
<evidence type="ECO:0000256" key="3">
    <source>
        <dbReference type="ARBA" id="ARBA00023242"/>
    </source>
</evidence>
<name>A0A914DLV4_9BILA</name>
<feature type="domain" description="Serine/threonine-protein phosphatase 4 regulatory subunit 3-like central" evidence="5">
    <location>
        <begin position="210"/>
        <end position="719"/>
    </location>
</feature>
<dbReference type="InterPro" id="IPR016024">
    <property type="entry name" value="ARM-type_fold"/>
</dbReference>
<reference evidence="8" key="1">
    <citation type="submission" date="2022-11" db="UniProtKB">
        <authorList>
            <consortium name="WormBaseParasite"/>
        </authorList>
    </citation>
    <scope>IDENTIFICATION</scope>
</reference>
<proteinExistence type="inferred from homology"/>
<dbReference type="AlphaFoldDB" id="A0A914DLV4"/>
<dbReference type="WBParaSite" id="ACRNAN_scaffold2854.g9458.t1">
    <property type="protein sequence ID" value="ACRNAN_scaffold2854.g9458.t1"/>
    <property type="gene ID" value="ACRNAN_scaffold2854.g9458"/>
</dbReference>
<feature type="region of interest" description="Disordered" evidence="4">
    <location>
        <begin position="846"/>
        <end position="1063"/>
    </location>
</feature>
<evidence type="ECO:0000259" key="5">
    <source>
        <dbReference type="Pfam" id="PF04802"/>
    </source>
</evidence>
<feature type="compositionally biased region" description="Basic and acidic residues" evidence="4">
    <location>
        <begin position="721"/>
        <end position="735"/>
    </location>
</feature>
<protein>
    <submittedName>
        <fullName evidence="8">Serine/threonine-protein phosphatase 4 regulatory subunit 3-like central domain-containing protein</fullName>
    </submittedName>
</protein>
<evidence type="ECO:0000256" key="1">
    <source>
        <dbReference type="ARBA" id="ARBA00004123"/>
    </source>
</evidence>
<dbReference type="InterPro" id="IPR055236">
    <property type="entry name" value="EVH1_PP4R3"/>
</dbReference>
<dbReference type="PANTHER" id="PTHR23318:SF0">
    <property type="entry name" value="SERINE_THREONINE-PROTEIN PHOSPHATASE 4 REGULATORY SUBUNIT 3"/>
    <property type="match status" value="1"/>
</dbReference>
<organism evidence="7 8">
    <name type="scientific">Acrobeloides nanus</name>
    <dbReference type="NCBI Taxonomy" id="290746"/>
    <lineage>
        <taxon>Eukaryota</taxon>
        <taxon>Metazoa</taxon>
        <taxon>Ecdysozoa</taxon>
        <taxon>Nematoda</taxon>
        <taxon>Chromadorea</taxon>
        <taxon>Rhabditida</taxon>
        <taxon>Tylenchina</taxon>
        <taxon>Cephalobomorpha</taxon>
        <taxon>Cephaloboidea</taxon>
        <taxon>Cephalobidae</taxon>
        <taxon>Acrobeloides</taxon>
    </lineage>
</organism>
<evidence type="ECO:0000256" key="4">
    <source>
        <dbReference type="SAM" id="MobiDB-lite"/>
    </source>
</evidence>
<dbReference type="GO" id="GO:0030289">
    <property type="term" value="C:protein phosphatase 4 complex"/>
    <property type="evidence" value="ECO:0007669"/>
    <property type="project" value="TreeGrafter"/>
</dbReference>
<dbReference type="InterPro" id="IPR011993">
    <property type="entry name" value="PH-like_dom_sf"/>
</dbReference>
<accession>A0A914DLV4</accession>
<dbReference type="SUPFAM" id="SSF48371">
    <property type="entry name" value="ARM repeat"/>
    <property type="match status" value="1"/>
</dbReference>
<dbReference type="InterPro" id="IPR051137">
    <property type="entry name" value="PP4R3-like"/>
</dbReference>
<feature type="domain" description="PP4R3 EVH1-like" evidence="6">
    <location>
        <begin position="71"/>
        <end position="167"/>
    </location>
</feature>
<keyword evidence="7" id="KW-1185">Reference proteome</keyword>
<feature type="compositionally biased region" description="Basic and acidic residues" evidence="4">
    <location>
        <begin position="1027"/>
        <end position="1045"/>
    </location>
</feature>
<feature type="compositionally biased region" description="Basic and acidic residues" evidence="4">
    <location>
        <begin position="790"/>
        <end position="799"/>
    </location>
</feature>
<evidence type="ECO:0000256" key="2">
    <source>
        <dbReference type="ARBA" id="ARBA00008809"/>
    </source>
</evidence>
<feature type="compositionally biased region" description="Basic and acidic residues" evidence="4">
    <location>
        <begin position="1008"/>
        <end position="1017"/>
    </location>
</feature>
<comment type="subcellular location">
    <subcellularLocation>
        <location evidence="1">Nucleus</location>
    </subcellularLocation>
</comment>
<dbReference type="GO" id="GO:0006974">
    <property type="term" value="P:DNA damage response"/>
    <property type="evidence" value="ECO:0007669"/>
    <property type="project" value="TreeGrafter"/>
</dbReference>
<dbReference type="Proteomes" id="UP000887540">
    <property type="component" value="Unplaced"/>
</dbReference>
<dbReference type="GO" id="GO:0072542">
    <property type="term" value="F:protein phosphatase activator activity"/>
    <property type="evidence" value="ECO:0007669"/>
    <property type="project" value="TreeGrafter"/>
</dbReference>
<dbReference type="PANTHER" id="PTHR23318">
    <property type="entry name" value="ATP SYNTHASE GAMMA-RELATED"/>
    <property type="match status" value="1"/>
</dbReference>
<evidence type="ECO:0000313" key="8">
    <source>
        <dbReference type="WBParaSite" id="ACRNAN_scaffold2854.g9458.t1"/>
    </source>
</evidence>
<dbReference type="Gene3D" id="2.30.29.30">
    <property type="entry name" value="Pleckstrin-homology domain (PH domain)/Phosphotyrosine-binding domain (PTB)"/>
    <property type="match status" value="1"/>
</dbReference>
<feature type="region of interest" description="Disordered" evidence="4">
    <location>
        <begin position="1"/>
        <end position="55"/>
    </location>
</feature>
<dbReference type="Pfam" id="PF22972">
    <property type="entry name" value="EVH1_PP4R3"/>
    <property type="match status" value="1"/>
</dbReference>
<dbReference type="GO" id="GO:0005654">
    <property type="term" value="C:nucleoplasm"/>
    <property type="evidence" value="ECO:0007669"/>
    <property type="project" value="TreeGrafter"/>
</dbReference>
<feature type="compositionally biased region" description="Acidic residues" evidence="4">
    <location>
        <begin position="752"/>
        <end position="769"/>
    </location>
</feature>
<sequence length="1063" mass="121346">MTEETSVITDLKRSENEEENTSNLSENDGSQAEESNRSALEAEPSDASNINGEDGSRTSLDKIEFIRDAHNRVKLYVLCDQRAWDDRGTGHVACVPMPEHPGSWCIVVRLEANEKNVLESKILLDTIYQKQQGTLIVWSESDTCDLALSFQEKSGCEEIWDKICRVQGKDPYDSANYDDDQEQSDSSTTTGWPSQQLALPPCTLQNLHDIEGILANSMGTQGLREKIATSIMQQTYIPKLCEIFHMCEDLENTENLHTLYSIAKNLFLLNSNALLNELLDSKCFKDIVGMLEYDPSFSEPRKHREFLWEKSHFREVLPIKSDELKAKIHQTYRVQYVQDVCLPAPSLFEENLLTALSSHVFFNRVEIVTMLLGDKDLLKELFRELKDANIMHARQKDLTNFLKEFCSFAQALQPSGPQGRENFFKTLMANDVLGIIEPCITSKLPATRTATVELLTMIVDFNPQIFRDYLIKQARTVPENKNEDLLINKMINHILTDKDPELTSANQMAQVLRLLLDPENISTDTSTFFRDNERKFKLQKTDKSDFLVMFYKRAMYTLCKPIVDNTTGEKPVKDDYYTSNQAGLIIRLLCFCIDHHSYHMRSYVTQHNLLNSVLVLLRSKHHLLALSALRMVRRVVQLKDDIYLRHIRDKRVIDKVVDCFKENGPRYNLLNSALIEFFEFIRTEEIRALVEYTILNHWDTFKDVDYVKTFIQMKTRYDQYEHGKTKRESSDEKKPSSPPAIVNEQWKKEREYDNDEVFFNKDDEEDDENWYTSRKENNDEAESPSRRNLPRTDEFDESSRPPVRKPGIEPMFQKRKVVDEDDEVPAVFGGNSITANRVSSQRIVLNIGNKTPPQSPPPASDDHVVTSTVPSNTSTPSSTKEAFDVVSSTPIILKPGFSGLVDYDTSDSDEEDEQSSSPTKHDTEPTSSSIEDLDSGRAKAVPSSTTTAMEDDDDVSSTSGEPEPIAVKSEQIEAKNDSLRPEMAKLFNGEVGGLKRGRHSSNGSAEYDSEKRMKTDECDLPAESELLLDHLDSPLKRRRMDDERNSNNLKHVSERPTSPAPTF</sequence>
<feature type="compositionally biased region" description="Low complexity" evidence="4">
    <location>
        <begin position="865"/>
        <end position="879"/>
    </location>
</feature>
<evidence type="ECO:0000259" key="6">
    <source>
        <dbReference type="Pfam" id="PF22972"/>
    </source>
</evidence>
<dbReference type="InterPro" id="IPR006887">
    <property type="entry name" value="P4R3-like_central_dom"/>
</dbReference>
<comment type="similarity">
    <text evidence="2">Belongs to the SMEK family.</text>
</comment>
<feature type="compositionally biased region" description="Acidic residues" evidence="4">
    <location>
        <begin position="904"/>
        <end position="914"/>
    </location>
</feature>
<evidence type="ECO:0000313" key="7">
    <source>
        <dbReference type="Proteomes" id="UP000887540"/>
    </source>
</evidence>
<dbReference type="Pfam" id="PF04802">
    <property type="entry name" value="PP4R3"/>
    <property type="match status" value="1"/>
</dbReference>
<keyword evidence="3" id="KW-0539">Nucleus</keyword>
<dbReference type="SUPFAM" id="SSF50729">
    <property type="entry name" value="PH domain-like"/>
    <property type="match status" value="1"/>
</dbReference>